<dbReference type="RefSeq" id="WP_102237836.1">
    <property type="nucleotide sequence ID" value="NZ_BAAAIM010000007.1"/>
</dbReference>
<dbReference type="GO" id="GO:0005886">
    <property type="term" value="C:plasma membrane"/>
    <property type="evidence" value="ECO:0007669"/>
    <property type="project" value="UniProtKB-SubCell"/>
</dbReference>
<keyword evidence="4" id="KW-0812">Transmembrane</keyword>
<evidence type="ECO:0000256" key="2">
    <source>
        <dbReference type="ARBA" id="ARBA00006228"/>
    </source>
</evidence>
<dbReference type="InterPro" id="IPR002758">
    <property type="entry name" value="Cation_antiport_E"/>
</dbReference>
<gene>
    <name evidence="8" type="ORF">CJ199_02025</name>
</gene>
<name>A0A2N6VPW6_9MICO</name>
<reference evidence="8 9" key="1">
    <citation type="submission" date="2017-09" db="EMBL/GenBank/DDBJ databases">
        <title>Bacterial strain isolated from the female urinary microbiota.</title>
        <authorList>
            <person name="Thomas-White K."/>
            <person name="Kumar N."/>
            <person name="Forster S."/>
            <person name="Putonti C."/>
            <person name="Lawley T."/>
            <person name="Wolfe A.J."/>
        </authorList>
    </citation>
    <scope>NUCLEOTIDE SEQUENCE [LARGE SCALE GENOMIC DNA]</scope>
    <source>
        <strain evidence="8 9">UMB1301</strain>
    </source>
</reference>
<feature type="compositionally biased region" description="Basic and acidic residues" evidence="7">
    <location>
        <begin position="130"/>
        <end position="141"/>
    </location>
</feature>
<proteinExistence type="inferred from homology"/>
<sequence>MMLALRSIVYLAWLGKEIISGTLDVVLNLFKTGDYGKPMIVEVPMRCVTDVEITLFASSITITPGTLVVATGPGTATAPPTLFVHSMFADSEEEVLEGLFDMESRLLRTLRGRAPGEIPESAGLTAGDGDANKRQATEEES</sequence>
<dbReference type="PANTHER" id="PTHR34584">
    <property type="entry name" value="NA(+)/H(+) ANTIPORTER SUBUNIT E1"/>
    <property type="match status" value="1"/>
</dbReference>
<comment type="subcellular location">
    <subcellularLocation>
        <location evidence="1">Cell membrane</location>
        <topology evidence="1">Multi-pass membrane protein</topology>
    </subcellularLocation>
</comment>
<keyword evidence="5" id="KW-1133">Transmembrane helix</keyword>
<dbReference type="Pfam" id="PF01899">
    <property type="entry name" value="MNHE"/>
    <property type="match status" value="1"/>
</dbReference>
<evidence type="ECO:0000256" key="5">
    <source>
        <dbReference type="ARBA" id="ARBA00022989"/>
    </source>
</evidence>
<keyword evidence="3" id="KW-1003">Cell membrane</keyword>
<comment type="caution">
    <text evidence="8">The sequence shown here is derived from an EMBL/GenBank/DDBJ whole genome shotgun (WGS) entry which is preliminary data.</text>
</comment>
<dbReference type="PANTHER" id="PTHR34584:SF1">
    <property type="entry name" value="NA(+)_H(+) ANTIPORTER SUBUNIT E1"/>
    <property type="match status" value="1"/>
</dbReference>
<dbReference type="GO" id="GO:0008324">
    <property type="term" value="F:monoatomic cation transmembrane transporter activity"/>
    <property type="evidence" value="ECO:0007669"/>
    <property type="project" value="InterPro"/>
</dbReference>
<dbReference type="AlphaFoldDB" id="A0A2N6VPW6"/>
<organism evidence="8 9">
    <name type="scientific">Brevibacterium paucivorans</name>
    <dbReference type="NCBI Taxonomy" id="170994"/>
    <lineage>
        <taxon>Bacteria</taxon>
        <taxon>Bacillati</taxon>
        <taxon>Actinomycetota</taxon>
        <taxon>Actinomycetes</taxon>
        <taxon>Micrococcales</taxon>
        <taxon>Brevibacteriaceae</taxon>
        <taxon>Brevibacterium</taxon>
    </lineage>
</organism>
<dbReference type="EMBL" id="PNHK01000001">
    <property type="protein sequence ID" value="PMD06184.1"/>
    <property type="molecule type" value="Genomic_DNA"/>
</dbReference>
<dbReference type="OrthoDB" id="3837866at2"/>
<keyword evidence="6" id="KW-0472">Membrane</keyword>
<evidence type="ECO:0000256" key="7">
    <source>
        <dbReference type="SAM" id="MobiDB-lite"/>
    </source>
</evidence>
<evidence type="ECO:0000313" key="9">
    <source>
        <dbReference type="Proteomes" id="UP000235598"/>
    </source>
</evidence>
<evidence type="ECO:0000313" key="8">
    <source>
        <dbReference type="EMBL" id="PMD06184.1"/>
    </source>
</evidence>
<comment type="similarity">
    <text evidence="2">Belongs to the CPA3 antiporters (TC 2.A.63) subunit E family.</text>
</comment>
<accession>A0A2N6VPW6</accession>
<evidence type="ECO:0000256" key="1">
    <source>
        <dbReference type="ARBA" id="ARBA00004651"/>
    </source>
</evidence>
<evidence type="ECO:0000256" key="3">
    <source>
        <dbReference type="ARBA" id="ARBA00022475"/>
    </source>
</evidence>
<evidence type="ECO:0000256" key="4">
    <source>
        <dbReference type="ARBA" id="ARBA00022692"/>
    </source>
</evidence>
<feature type="region of interest" description="Disordered" evidence="7">
    <location>
        <begin position="114"/>
        <end position="141"/>
    </location>
</feature>
<dbReference type="Proteomes" id="UP000235598">
    <property type="component" value="Unassembled WGS sequence"/>
</dbReference>
<evidence type="ECO:0000256" key="6">
    <source>
        <dbReference type="ARBA" id="ARBA00023136"/>
    </source>
</evidence>
<protein>
    <submittedName>
        <fullName evidence="8">Sodium:proton antiporter</fullName>
    </submittedName>
</protein>